<dbReference type="InParanoid" id="A0A7J7CEI5"/>
<evidence type="ECO:0000256" key="7">
    <source>
        <dbReference type="ARBA" id="ARBA00023242"/>
    </source>
</evidence>
<keyword evidence="8" id="KW-0131">Cell cycle</keyword>
<dbReference type="Proteomes" id="UP000593562">
    <property type="component" value="Unassembled WGS sequence"/>
</dbReference>
<dbReference type="EMBL" id="JAAARO010000018">
    <property type="protein sequence ID" value="KAF5732126.1"/>
    <property type="molecule type" value="Genomic_DNA"/>
</dbReference>
<comment type="caution">
    <text evidence="13">The sequence shown here is derived from an EMBL/GenBank/DDBJ whole genome shotgun (WGS) entry which is preliminary data.</text>
</comment>
<feature type="domain" description="SDE2-like" evidence="12">
    <location>
        <begin position="495"/>
        <end position="598"/>
    </location>
</feature>
<dbReference type="GO" id="GO:0005634">
    <property type="term" value="C:nucleus"/>
    <property type="evidence" value="ECO:0007669"/>
    <property type="project" value="UniProtKB-SubCell"/>
</dbReference>
<evidence type="ECO:0000256" key="6">
    <source>
        <dbReference type="ARBA" id="ARBA00023187"/>
    </source>
</evidence>
<feature type="region of interest" description="Disordered" evidence="10">
    <location>
        <begin position="1"/>
        <end position="48"/>
    </location>
</feature>
<dbReference type="NCBIfam" id="TIGR01589">
    <property type="entry name" value="A_thal_3526"/>
    <property type="match status" value="1"/>
</dbReference>
<feature type="region of interest" description="Disordered" evidence="10">
    <location>
        <begin position="632"/>
        <end position="705"/>
    </location>
</feature>
<keyword evidence="9" id="KW-0175">Coiled coil</keyword>
<evidence type="ECO:0000313" key="14">
    <source>
        <dbReference type="Proteomes" id="UP000593562"/>
    </source>
</evidence>
<dbReference type="SUPFAM" id="SSF54236">
    <property type="entry name" value="Ubiquitin-like"/>
    <property type="match status" value="1"/>
</dbReference>
<evidence type="ECO:0008006" key="15">
    <source>
        <dbReference type="Google" id="ProtNLM"/>
    </source>
</evidence>
<feature type="compositionally biased region" description="Acidic residues" evidence="10">
    <location>
        <begin position="634"/>
        <end position="648"/>
    </location>
</feature>
<feature type="compositionally biased region" description="Polar residues" evidence="10">
    <location>
        <begin position="1"/>
        <end position="19"/>
    </location>
</feature>
<dbReference type="Pfam" id="PF09713">
    <property type="entry name" value="A_thal_3526"/>
    <property type="match status" value="1"/>
</dbReference>
<dbReference type="PANTHER" id="PTHR12786">
    <property type="entry name" value="SPLICING FACTOR SF3A-RELATED"/>
    <property type="match status" value="1"/>
</dbReference>
<organism evidence="13 14">
    <name type="scientific">Tripterygium wilfordii</name>
    <name type="common">Thunder God vine</name>
    <dbReference type="NCBI Taxonomy" id="458696"/>
    <lineage>
        <taxon>Eukaryota</taxon>
        <taxon>Viridiplantae</taxon>
        <taxon>Streptophyta</taxon>
        <taxon>Embryophyta</taxon>
        <taxon>Tracheophyta</taxon>
        <taxon>Spermatophyta</taxon>
        <taxon>Magnoliopsida</taxon>
        <taxon>eudicotyledons</taxon>
        <taxon>Gunneridae</taxon>
        <taxon>Pentapetalae</taxon>
        <taxon>rosids</taxon>
        <taxon>fabids</taxon>
        <taxon>Celastrales</taxon>
        <taxon>Celastraceae</taxon>
        <taxon>Tripterygium</taxon>
    </lineage>
</organism>
<dbReference type="InterPro" id="IPR025086">
    <property type="entry name" value="SDE2/SF3A3_SAP"/>
</dbReference>
<evidence type="ECO:0000256" key="4">
    <source>
        <dbReference type="ARBA" id="ARBA00022490"/>
    </source>
</evidence>
<feature type="domain" description="SDE2/SF3A3 SAP" evidence="11">
    <location>
        <begin position="802"/>
        <end position="874"/>
    </location>
</feature>
<sequence>MTTLQNTQDIQSSTQVSHESPSERQNNHSGEPPLEDFGSVSASSNDNRKVSRQDIELVQNLIERCLQLYMNRDEVVKTLLTRARIDPGFTTLVWQKLEEENADFFRAYYIRLKLKKQIVLFNHLLEHQFHLMNYPMPAKVTLAPIQNGTHPMPVNMPMGYPVLQQPPVPAPAQPHIDSMRYGISSCHVVNGVPAPGNFQSIRMNSGNEMMMGTSAAEIAPVVPHSSVMSEMSVSPTSAASSGHFPFSASDMSGIGVDTSALDTTFTSDVGSSVRLQLGPDGGAGNSRDSLRSLDQIPWNFSLSDLTADLSNLGDLGALGNYPGSPFLPSDSEILLDSSEPEDMGNVDLSFYLSHLTVEFFMEAYVSELYHLLKDTTASSQREVEILHYRWRSILLTLSLIHTLSQTKRNPRQCFAMEASDRRTVQLFVRLLNSTVRTVQFPSPSVYGDGLKQRIFEITRIPVHAQRLVYGNHQVDDTTVISQSDGTVHLLLRLLGGKGGFGSLLRGAATKAGQKKTNNFDACRDMSGRRLRHVNAEKRLEEWKAEEEERRLEKMAEEFLKKKAKKGKRGAGDGEAEKYVEKYREQSAKCVAVVEESVREAFGNGNGKRKGKLMAGGAEAKKLKIWMGKRKFAESDSDDMDSNDDDDNENEKSVVLNNGILTESSREAEGSSDSVTGGKQDGARSGGGSCDSSEEENETVVLQISESGGCSDIKDVTYEENGVVLPDVHGKKAVTFPCSEAADVSDAELVQTGGPKSSACESKNIEKADCQTLKVLISENGEGLQSKPIDAEVNGFNDSESVVPEETAAAQSEAPLNFDKFNSAAEMEALGMERLKLELQGHGLKCGGTLQERAARLFLLKSTPIEKLPKKLLAKK</sequence>
<dbReference type="GO" id="GO:0005737">
    <property type="term" value="C:cytoplasm"/>
    <property type="evidence" value="ECO:0007669"/>
    <property type="project" value="UniProtKB-SubCell"/>
</dbReference>
<dbReference type="InterPro" id="IPR006476">
    <property type="entry name" value="CHP01589_pln"/>
</dbReference>
<dbReference type="InterPro" id="IPR053822">
    <property type="entry name" value="SDE2-like_dom"/>
</dbReference>
<evidence type="ECO:0000256" key="3">
    <source>
        <dbReference type="ARBA" id="ARBA00008726"/>
    </source>
</evidence>
<protein>
    <recommendedName>
        <fullName evidence="15">Protein SDE2</fullName>
    </recommendedName>
</protein>
<dbReference type="AlphaFoldDB" id="A0A7J7CEI5"/>
<dbReference type="InterPro" id="IPR051421">
    <property type="entry name" value="RNA_Proc_DNA_Dmg_Regulator"/>
</dbReference>
<evidence type="ECO:0000256" key="1">
    <source>
        <dbReference type="ARBA" id="ARBA00004123"/>
    </source>
</evidence>
<dbReference type="FunCoup" id="A0A7J7CEI5">
    <property type="interactions" value="3809"/>
</dbReference>
<proteinExistence type="inferred from homology"/>
<evidence type="ECO:0000256" key="9">
    <source>
        <dbReference type="SAM" id="Coils"/>
    </source>
</evidence>
<comment type="subcellular location">
    <subcellularLocation>
        <location evidence="2">Cytoplasm</location>
    </subcellularLocation>
    <subcellularLocation>
        <location evidence="1">Nucleus</location>
    </subcellularLocation>
</comment>
<evidence type="ECO:0000256" key="2">
    <source>
        <dbReference type="ARBA" id="ARBA00004496"/>
    </source>
</evidence>
<evidence type="ECO:0000313" key="13">
    <source>
        <dbReference type="EMBL" id="KAF5732126.1"/>
    </source>
</evidence>
<dbReference type="GO" id="GO:0006397">
    <property type="term" value="P:mRNA processing"/>
    <property type="evidence" value="ECO:0007669"/>
    <property type="project" value="UniProtKB-KW"/>
</dbReference>
<accession>A0A7J7CEI5</accession>
<keyword evidence="5" id="KW-0507">mRNA processing</keyword>
<keyword evidence="6" id="KW-0508">mRNA splicing</keyword>
<dbReference type="Pfam" id="PF22782">
    <property type="entry name" value="SDE2"/>
    <property type="match status" value="1"/>
</dbReference>
<dbReference type="InterPro" id="IPR029071">
    <property type="entry name" value="Ubiquitin-like_domsf"/>
</dbReference>
<name>A0A7J7CEI5_TRIWF</name>
<evidence type="ECO:0000256" key="10">
    <source>
        <dbReference type="SAM" id="MobiDB-lite"/>
    </source>
</evidence>
<reference evidence="13 14" key="1">
    <citation type="journal article" date="2020" name="Nat. Commun.">
        <title>Genome of Tripterygium wilfordii and identification of cytochrome P450 involved in triptolide biosynthesis.</title>
        <authorList>
            <person name="Tu L."/>
            <person name="Su P."/>
            <person name="Zhang Z."/>
            <person name="Gao L."/>
            <person name="Wang J."/>
            <person name="Hu T."/>
            <person name="Zhou J."/>
            <person name="Zhang Y."/>
            <person name="Zhao Y."/>
            <person name="Liu Y."/>
            <person name="Song Y."/>
            <person name="Tong Y."/>
            <person name="Lu Y."/>
            <person name="Yang J."/>
            <person name="Xu C."/>
            <person name="Jia M."/>
            <person name="Peters R.J."/>
            <person name="Huang L."/>
            <person name="Gao W."/>
        </authorList>
    </citation>
    <scope>NUCLEOTIDE SEQUENCE [LARGE SCALE GENOMIC DNA]</scope>
    <source>
        <strain evidence="14">cv. XIE 37</strain>
        <tissue evidence="13">Leaf</tissue>
    </source>
</reference>
<dbReference type="GO" id="GO:0008380">
    <property type="term" value="P:RNA splicing"/>
    <property type="evidence" value="ECO:0007669"/>
    <property type="project" value="UniProtKB-KW"/>
</dbReference>
<evidence type="ECO:0000259" key="12">
    <source>
        <dbReference type="Pfam" id="PF22782"/>
    </source>
</evidence>
<evidence type="ECO:0000256" key="8">
    <source>
        <dbReference type="ARBA" id="ARBA00023306"/>
    </source>
</evidence>
<keyword evidence="14" id="KW-1185">Reference proteome</keyword>
<feature type="coiled-coil region" evidence="9">
    <location>
        <begin position="532"/>
        <end position="564"/>
    </location>
</feature>
<gene>
    <name evidence="13" type="ORF">HS088_TW18G00815</name>
</gene>
<evidence type="ECO:0000259" key="11">
    <source>
        <dbReference type="Pfam" id="PF13297"/>
    </source>
</evidence>
<dbReference type="Gene3D" id="3.10.20.90">
    <property type="entry name" value="Phosphatidylinositol 3-kinase Catalytic Subunit, Chain A, domain 1"/>
    <property type="match status" value="1"/>
</dbReference>
<keyword evidence="7" id="KW-0539">Nucleus</keyword>
<dbReference type="PANTHER" id="PTHR12786:SF1">
    <property type="entry name" value="SPLICING REGULATOR SDE2"/>
    <property type="match status" value="1"/>
</dbReference>
<comment type="similarity">
    <text evidence="3">Belongs to the SDE2 family.</text>
</comment>
<dbReference type="CDD" id="cd17039">
    <property type="entry name" value="Ubl_ubiquitin_like"/>
    <property type="match status" value="1"/>
</dbReference>
<dbReference type="Pfam" id="PF13297">
    <property type="entry name" value="SDE2_2C"/>
    <property type="match status" value="1"/>
</dbReference>
<keyword evidence="4" id="KW-0963">Cytoplasm</keyword>
<evidence type="ECO:0000256" key="5">
    <source>
        <dbReference type="ARBA" id="ARBA00022664"/>
    </source>
</evidence>